<feature type="binding site" evidence="2">
    <location>
        <position position="79"/>
    </location>
    <ligand>
        <name>7-chloro-L-tryptophan</name>
        <dbReference type="ChEBI" id="CHEBI:58713"/>
    </ligand>
</feature>
<feature type="binding site" evidence="2">
    <location>
        <position position="343"/>
    </location>
    <ligand>
        <name>L-tryptophan</name>
        <dbReference type="ChEBI" id="CHEBI:57912"/>
    </ligand>
</feature>
<evidence type="ECO:0000256" key="1">
    <source>
        <dbReference type="PIRSR" id="PIRSR011396-1"/>
    </source>
</evidence>
<dbReference type="Pfam" id="PF04820">
    <property type="entry name" value="Trp_halogenase"/>
    <property type="match status" value="1"/>
</dbReference>
<dbReference type="AlphaFoldDB" id="A0A1Y6F4F8"/>
<keyword evidence="2" id="KW-0547">Nucleotide-binding</keyword>
<dbReference type="PIRSF" id="PIRSF011396">
    <property type="entry name" value="Trp_halogenase"/>
    <property type="match status" value="1"/>
</dbReference>
<dbReference type="InterPro" id="IPR033856">
    <property type="entry name" value="Trp_halogen"/>
</dbReference>
<evidence type="ECO:0000256" key="2">
    <source>
        <dbReference type="PIRSR" id="PIRSR011396-2"/>
    </source>
</evidence>
<evidence type="ECO:0000313" key="3">
    <source>
        <dbReference type="EMBL" id="SMQ69838.1"/>
    </source>
</evidence>
<feature type="binding site" evidence="2">
    <location>
        <position position="186"/>
    </location>
    <ligand>
        <name>FAD</name>
        <dbReference type="ChEBI" id="CHEBI:57692"/>
    </ligand>
</feature>
<gene>
    <name evidence="3" type="ORF">SAMN06297468_2022</name>
</gene>
<dbReference type="InterPro" id="IPR050816">
    <property type="entry name" value="Flavin-dep_Halogenase_NPB"/>
</dbReference>
<sequence>MGEQGIRKLVIVGGGTAGWIAAAAFSRLIGPRLSIELVESETIGTVGVGEATIPQIIRLNTILGFDEADFVRQTNGTFKLGIEFVDWSQIGSRYLHTFGDAGINLGNVHFHHYWRRQAMQGGDKSLWHYSLHQLAAQQGKFAHLDRVGKTSMTGLAYAYHFDAGLYARYLRHFSETNGVTRTEGIVQSVERDGESGDIAAITLDRGAKIEGDFFIDCTGFRSLLLGSELGVEYRDWSKWLPCNRAQAVPSERLPDLPPFTRATARTAGWQWRIPLQHRTGNGHVYCSEFLSDDEAATILLDNLDTPATGDPRPIRFTTGRREAFWSHNCVAIGLSSGFLEPLESTSIHLIQSNVGRLIELFPRERIRDADRDEYNRRTVAEFEQIRDFLILHYHQTDREDSEFWRYCKHMDVPEPLRHKMELFAASGRIGRDADDLFRDASWAQVMLGQGIMPQDYNPMADKLSDEQLGSFLGDVRQIIERAVAGLPSHADYIEKHCRAS</sequence>
<protein>
    <submittedName>
        <fullName evidence="3">Tryptophan halogenase</fullName>
    </submittedName>
</protein>
<dbReference type="SUPFAM" id="SSF51905">
    <property type="entry name" value="FAD/NAD(P)-binding domain"/>
    <property type="match status" value="1"/>
</dbReference>
<reference evidence="4" key="1">
    <citation type="submission" date="2017-04" db="EMBL/GenBank/DDBJ databases">
        <authorList>
            <person name="Varghese N."/>
            <person name="Submissions S."/>
        </authorList>
    </citation>
    <scope>NUCLEOTIDE SEQUENCE [LARGE SCALE GENOMIC DNA]</scope>
</reference>
<evidence type="ECO:0000313" key="4">
    <source>
        <dbReference type="Proteomes" id="UP000194420"/>
    </source>
</evidence>
<dbReference type="Proteomes" id="UP000194420">
    <property type="component" value="Unassembled WGS sequence"/>
</dbReference>
<feature type="binding site" evidence="2">
    <location>
        <begin position="14"/>
        <end position="17"/>
    </location>
    <ligand>
        <name>FAD</name>
        <dbReference type="ChEBI" id="CHEBI:57692"/>
    </ligand>
</feature>
<dbReference type="InterPro" id="IPR036188">
    <property type="entry name" value="FAD/NAD-bd_sf"/>
</dbReference>
<organism evidence="3 4">
    <name type="scientific">Altererythrobacter xiamenensis</name>
    <dbReference type="NCBI Taxonomy" id="1316679"/>
    <lineage>
        <taxon>Bacteria</taxon>
        <taxon>Pseudomonadati</taxon>
        <taxon>Pseudomonadota</taxon>
        <taxon>Alphaproteobacteria</taxon>
        <taxon>Sphingomonadales</taxon>
        <taxon>Erythrobacteraceae</taxon>
        <taxon>Altererythrobacter</taxon>
    </lineage>
</organism>
<feature type="active site" evidence="1">
    <location>
        <position position="79"/>
    </location>
</feature>
<feature type="binding site" evidence="2">
    <location>
        <position position="334"/>
    </location>
    <ligand>
        <name>FAD</name>
        <dbReference type="ChEBI" id="CHEBI:57692"/>
    </ligand>
</feature>
<dbReference type="EMBL" id="FXWG01000002">
    <property type="protein sequence ID" value="SMQ69838.1"/>
    <property type="molecule type" value="Genomic_DNA"/>
</dbReference>
<feature type="binding site" evidence="2">
    <location>
        <position position="347"/>
    </location>
    <ligand>
        <name>FAD</name>
        <dbReference type="ChEBI" id="CHEBI:57692"/>
    </ligand>
</feature>
<accession>A0A1Y6F4F8</accession>
<dbReference type="OrthoDB" id="7178350at2"/>
<dbReference type="RefSeq" id="WP_086437869.1">
    <property type="nucleotide sequence ID" value="NZ_FXWG01000002.1"/>
</dbReference>
<proteinExistence type="predicted"/>
<dbReference type="PANTHER" id="PTHR43747">
    <property type="entry name" value="FAD-BINDING PROTEIN"/>
    <property type="match status" value="1"/>
</dbReference>
<dbReference type="GO" id="GO:0000166">
    <property type="term" value="F:nucleotide binding"/>
    <property type="evidence" value="ECO:0007669"/>
    <property type="project" value="UniProtKB-KW"/>
</dbReference>
<dbReference type="PANTHER" id="PTHR43747:SF4">
    <property type="entry name" value="FLAVIN-DEPENDENT TRYPTOPHAN HALOGENASE"/>
    <property type="match status" value="1"/>
</dbReference>
<dbReference type="Gene3D" id="3.50.50.60">
    <property type="entry name" value="FAD/NAD(P)-binding domain"/>
    <property type="match status" value="1"/>
</dbReference>
<keyword evidence="2" id="KW-0274">FAD</keyword>
<keyword evidence="4" id="KW-1185">Reference proteome</keyword>
<dbReference type="InterPro" id="IPR006905">
    <property type="entry name" value="Flavin_halogenase"/>
</dbReference>
<name>A0A1Y6F4F8_9SPHN</name>
<dbReference type="GO" id="GO:0004497">
    <property type="term" value="F:monooxygenase activity"/>
    <property type="evidence" value="ECO:0007669"/>
    <property type="project" value="InterPro"/>
</dbReference>
<keyword evidence="2" id="KW-0285">Flavoprotein</keyword>